<dbReference type="Proteomes" id="UP000297245">
    <property type="component" value="Unassembled WGS sequence"/>
</dbReference>
<evidence type="ECO:0000313" key="3">
    <source>
        <dbReference type="Proteomes" id="UP000297245"/>
    </source>
</evidence>
<evidence type="ECO:0000256" key="1">
    <source>
        <dbReference type="SAM" id="MobiDB-lite"/>
    </source>
</evidence>
<sequence length="132" mass="13820">MQSIRIPQMPHIIAPSPSCPSSPSLSTVVSPTSSEVPPMISRRATEGYDYGHLVPPVFTQGFEHLQSSDDVRSMFNLPTSDPTATSSTISPSSTIVPSSNLGGGATPLVAFREKEGDPVLLLSAGADKIAKV</sequence>
<gene>
    <name evidence="2" type="ORF">K435DRAFT_219998</name>
</gene>
<organism evidence="2 3">
    <name type="scientific">Dendrothele bispora (strain CBS 962.96)</name>
    <dbReference type="NCBI Taxonomy" id="1314807"/>
    <lineage>
        <taxon>Eukaryota</taxon>
        <taxon>Fungi</taxon>
        <taxon>Dikarya</taxon>
        <taxon>Basidiomycota</taxon>
        <taxon>Agaricomycotina</taxon>
        <taxon>Agaricomycetes</taxon>
        <taxon>Agaricomycetidae</taxon>
        <taxon>Agaricales</taxon>
        <taxon>Agaricales incertae sedis</taxon>
        <taxon>Dendrothele</taxon>
    </lineage>
</organism>
<feature type="compositionally biased region" description="Low complexity" evidence="1">
    <location>
        <begin position="15"/>
        <end position="38"/>
    </location>
</feature>
<proteinExistence type="predicted"/>
<dbReference type="EMBL" id="ML179060">
    <property type="protein sequence ID" value="THV04034.1"/>
    <property type="molecule type" value="Genomic_DNA"/>
</dbReference>
<feature type="compositionally biased region" description="Low complexity" evidence="1">
    <location>
        <begin position="78"/>
        <end position="98"/>
    </location>
</feature>
<feature type="region of interest" description="Disordered" evidence="1">
    <location>
        <begin position="76"/>
        <end position="98"/>
    </location>
</feature>
<keyword evidence="3" id="KW-1185">Reference proteome</keyword>
<reference evidence="2 3" key="1">
    <citation type="journal article" date="2019" name="Nat. Ecol. Evol.">
        <title>Megaphylogeny resolves global patterns of mushroom evolution.</title>
        <authorList>
            <person name="Varga T."/>
            <person name="Krizsan K."/>
            <person name="Foldi C."/>
            <person name="Dima B."/>
            <person name="Sanchez-Garcia M."/>
            <person name="Sanchez-Ramirez S."/>
            <person name="Szollosi G.J."/>
            <person name="Szarkandi J.G."/>
            <person name="Papp V."/>
            <person name="Albert L."/>
            <person name="Andreopoulos W."/>
            <person name="Angelini C."/>
            <person name="Antonin V."/>
            <person name="Barry K.W."/>
            <person name="Bougher N.L."/>
            <person name="Buchanan P."/>
            <person name="Buyck B."/>
            <person name="Bense V."/>
            <person name="Catcheside P."/>
            <person name="Chovatia M."/>
            <person name="Cooper J."/>
            <person name="Damon W."/>
            <person name="Desjardin D."/>
            <person name="Finy P."/>
            <person name="Geml J."/>
            <person name="Haridas S."/>
            <person name="Hughes K."/>
            <person name="Justo A."/>
            <person name="Karasinski D."/>
            <person name="Kautmanova I."/>
            <person name="Kiss B."/>
            <person name="Kocsube S."/>
            <person name="Kotiranta H."/>
            <person name="LaButti K.M."/>
            <person name="Lechner B.E."/>
            <person name="Liimatainen K."/>
            <person name="Lipzen A."/>
            <person name="Lukacs Z."/>
            <person name="Mihaltcheva S."/>
            <person name="Morgado L.N."/>
            <person name="Niskanen T."/>
            <person name="Noordeloos M.E."/>
            <person name="Ohm R.A."/>
            <person name="Ortiz-Santana B."/>
            <person name="Ovrebo C."/>
            <person name="Racz N."/>
            <person name="Riley R."/>
            <person name="Savchenko A."/>
            <person name="Shiryaev A."/>
            <person name="Soop K."/>
            <person name="Spirin V."/>
            <person name="Szebenyi C."/>
            <person name="Tomsovsky M."/>
            <person name="Tulloss R.E."/>
            <person name="Uehling J."/>
            <person name="Grigoriev I.V."/>
            <person name="Vagvolgyi C."/>
            <person name="Papp T."/>
            <person name="Martin F.M."/>
            <person name="Miettinen O."/>
            <person name="Hibbett D.S."/>
            <person name="Nagy L.G."/>
        </authorList>
    </citation>
    <scope>NUCLEOTIDE SEQUENCE [LARGE SCALE GENOMIC DNA]</scope>
    <source>
        <strain evidence="2 3">CBS 962.96</strain>
    </source>
</reference>
<dbReference type="AlphaFoldDB" id="A0A4S8MP24"/>
<protein>
    <submittedName>
        <fullName evidence="2">Uncharacterized protein</fullName>
    </submittedName>
</protein>
<accession>A0A4S8MP24</accession>
<evidence type="ECO:0000313" key="2">
    <source>
        <dbReference type="EMBL" id="THV04034.1"/>
    </source>
</evidence>
<name>A0A4S8MP24_DENBC</name>
<feature type="region of interest" description="Disordered" evidence="1">
    <location>
        <begin position="1"/>
        <end position="38"/>
    </location>
</feature>